<name>X1RJF8_9ZZZZ</name>
<dbReference type="EMBL" id="BARV01041962">
    <property type="protein sequence ID" value="GAI55694.1"/>
    <property type="molecule type" value="Genomic_DNA"/>
</dbReference>
<gene>
    <name evidence="1" type="ORF">S06H3_63310</name>
</gene>
<reference evidence="1" key="1">
    <citation type="journal article" date="2014" name="Front. Microbiol.">
        <title>High frequency of phylogenetically diverse reductive dehalogenase-homologous genes in deep subseafloor sedimentary metagenomes.</title>
        <authorList>
            <person name="Kawai M."/>
            <person name="Futagami T."/>
            <person name="Toyoda A."/>
            <person name="Takaki Y."/>
            <person name="Nishi S."/>
            <person name="Hori S."/>
            <person name="Arai W."/>
            <person name="Tsubouchi T."/>
            <person name="Morono Y."/>
            <person name="Uchiyama I."/>
            <person name="Ito T."/>
            <person name="Fujiyama A."/>
            <person name="Inagaki F."/>
            <person name="Takami H."/>
        </authorList>
    </citation>
    <scope>NUCLEOTIDE SEQUENCE</scope>
    <source>
        <strain evidence="1">Expedition CK06-06</strain>
    </source>
</reference>
<comment type="caution">
    <text evidence="1">The sequence shown here is derived from an EMBL/GenBank/DDBJ whole genome shotgun (WGS) entry which is preliminary data.</text>
</comment>
<feature type="non-terminal residue" evidence="1">
    <location>
        <position position="129"/>
    </location>
</feature>
<organism evidence="1">
    <name type="scientific">marine sediment metagenome</name>
    <dbReference type="NCBI Taxonomy" id="412755"/>
    <lineage>
        <taxon>unclassified sequences</taxon>
        <taxon>metagenomes</taxon>
        <taxon>ecological metagenomes</taxon>
    </lineage>
</organism>
<evidence type="ECO:0000313" key="1">
    <source>
        <dbReference type="EMBL" id="GAI55694.1"/>
    </source>
</evidence>
<sequence length="129" mass="14666">MRVVSVTVDAKRSIFRKQVREERKIRENLLKSVFDTAINKRWNAELICMPGGYFNVSNKNARDTLAAWIEQLVKLKKIKLAIGIDVGMGKSSKHDSRNKTKSSKNYGYLFGSKGFLIGPVLQVSYSVRQ</sequence>
<accession>X1RJF8</accession>
<proteinExistence type="predicted"/>
<protein>
    <submittedName>
        <fullName evidence="1">Uncharacterized protein</fullName>
    </submittedName>
</protein>
<dbReference type="AlphaFoldDB" id="X1RJF8"/>